<organism evidence="1 2">
    <name type="scientific">Virgibacillus indicus</name>
    <dbReference type="NCBI Taxonomy" id="2024554"/>
    <lineage>
        <taxon>Bacteria</taxon>
        <taxon>Bacillati</taxon>
        <taxon>Bacillota</taxon>
        <taxon>Bacilli</taxon>
        <taxon>Bacillales</taxon>
        <taxon>Bacillaceae</taxon>
        <taxon>Virgibacillus</taxon>
    </lineage>
</organism>
<keyword evidence="2" id="KW-1185">Reference proteome</keyword>
<dbReference type="EMBL" id="NPMS01000002">
    <property type="protein sequence ID" value="OZU89262.1"/>
    <property type="molecule type" value="Genomic_DNA"/>
</dbReference>
<dbReference type="AlphaFoldDB" id="A0A265NB51"/>
<comment type="caution">
    <text evidence="1">The sequence shown here is derived from an EMBL/GenBank/DDBJ whole genome shotgun (WGS) entry which is preliminary data.</text>
</comment>
<dbReference type="Gene3D" id="3.30.460.40">
    <property type="match status" value="1"/>
</dbReference>
<dbReference type="Pfam" id="PF14907">
    <property type="entry name" value="NTP_transf_5"/>
    <property type="match status" value="1"/>
</dbReference>
<evidence type="ECO:0000313" key="2">
    <source>
        <dbReference type="Proteomes" id="UP000216498"/>
    </source>
</evidence>
<name>A0A265NB51_9BACI</name>
<dbReference type="OrthoDB" id="9773927at2"/>
<proteinExistence type="predicted"/>
<dbReference type="InterPro" id="IPR039498">
    <property type="entry name" value="NTP_transf_5"/>
</dbReference>
<protein>
    <submittedName>
        <fullName evidence="1">Renal dipeptidase</fullName>
    </submittedName>
</protein>
<accession>A0A265NB51</accession>
<gene>
    <name evidence="1" type="ORF">CIL03_05965</name>
</gene>
<dbReference type="RefSeq" id="WP_094884583.1">
    <property type="nucleotide sequence ID" value="NZ_NPMS01000002.1"/>
</dbReference>
<dbReference type="Proteomes" id="UP000216498">
    <property type="component" value="Unassembled WGS sequence"/>
</dbReference>
<reference evidence="1 2" key="1">
    <citation type="submission" date="2017-08" db="EMBL/GenBank/DDBJ databases">
        <title>Virgibacillus indicus sp. nov. and Virgibacillus profoundi sp. nov, two moderately halophilic bacteria isolated from marine sediment by using the Microfluidic Streak Plate.</title>
        <authorList>
            <person name="Xu B."/>
            <person name="Hu B."/>
            <person name="Wang J."/>
            <person name="Zhu Y."/>
            <person name="Huang L."/>
            <person name="Du W."/>
            <person name="Huang Y."/>
        </authorList>
    </citation>
    <scope>NUCLEOTIDE SEQUENCE [LARGE SCALE GENOMIC DNA]</scope>
    <source>
        <strain evidence="1 2">IO3-P2-C2</strain>
    </source>
</reference>
<sequence>MNSSQLNISKVPSELKFILDLLKDNFPVESNLALHKEIDWHTFIELSLHHRLYPMLYLKLKQLKTDTVPEFVLNYLSNQYKRNTLKMLRFSAMTEQVSRLLADNHIPVILLKGPALAHQIYGDISHRTSGDLDFLVPIDKLEETEKLLIGQGYVKDDYIKTVLNDWKWRHHHFTYIHPQQNIKVEIHWRLNPGPGKEPRFNELWERKSRSKLTHFPVYLLGKEDLFLFLISHGARHGWSRLRWLVDIQYLIKQQLDWKRVNLITRIYQYHRSAGQGIYLAKSLFNLELDPKMERLTKPHSAKKLAQQAVFYLENRVNLHSDPVPEDVANYHKSHLFALRSMQQKILFLMSFLYPYPEDKQLLPLPRAFHFLYFPLRPFLWGWKKVRKHALS</sequence>
<evidence type="ECO:0000313" key="1">
    <source>
        <dbReference type="EMBL" id="OZU89262.1"/>
    </source>
</evidence>